<evidence type="ECO:0008006" key="4">
    <source>
        <dbReference type="Google" id="ProtNLM"/>
    </source>
</evidence>
<dbReference type="InterPro" id="IPR036291">
    <property type="entry name" value="NAD(P)-bd_dom_sf"/>
</dbReference>
<dbReference type="Pfam" id="PF00106">
    <property type="entry name" value="adh_short"/>
    <property type="match status" value="1"/>
</dbReference>
<organism evidence="2 3">
    <name type="scientific">Sphagnum jensenii</name>
    <dbReference type="NCBI Taxonomy" id="128206"/>
    <lineage>
        <taxon>Eukaryota</taxon>
        <taxon>Viridiplantae</taxon>
        <taxon>Streptophyta</taxon>
        <taxon>Embryophyta</taxon>
        <taxon>Bryophyta</taxon>
        <taxon>Sphagnophytina</taxon>
        <taxon>Sphagnopsida</taxon>
        <taxon>Sphagnales</taxon>
        <taxon>Sphagnaceae</taxon>
        <taxon>Sphagnum</taxon>
    </lineage>
</organism>
<protein>
    <recommendedName>
        <fullName evidence="4">Chlorophyll b reductase</fullName>
    </recommendedName>
</protein>
<proteinExistence type="inferred from homology"/>
<dbReference type="InterPro" id="IPR052625">
    <property type="entry name" value="Chl_b_Red"/>
</dbReference>
<comment type="similarity">
    <text evidence="1">Belongs to the short-chain dehydrogenases/reductases (SDR) family.</text>
</comment>
<dbReference type="PANTHER" id="PTHR24314:SF15">
    <property type="entry name" value="CHLOROPHYLL(IDE) B REDUCTASE NOL, CHLOROPLASTIC"/>
    <property type="match status" value="1"/>
</dbReference>
<evidence type="ECO:0000313" key="2">
    <source>
        <dbReference type="EMBL" id="CAK9263950.1"/>
    </source>
</evidence>
<dbReference type="CDD" id="cd05233">
    <property type="entry name" value="SDR_c"/>
    <property type="match status" value="1"/>
</dbReference>
<dbReference type="Gene3D" id="3.40.50.720">
    <property type="entry name" value="NAD(P)-binding Rossmann-like Domain"/>
    <property type="match status" value="1"/>
</dbReference>
<dbReference type="InterPro" id="IPR002347">
    <property type="entry name" value="SDR_fam"/>
</dbReference>
<gene>
    <name evidence="2" type="ORF">CSSPJE1EN1_LOCUS9428</name>
</gene>
<evidence type="ECO:0000256" key="1">
    <source>
        <dbReference type="RuleBase" id="RU000363"/>
    </source>
</evidence>
<accession>A0ABP0WEJ7</accession>
<dbReference type="Proteomes" id="UP001497444">
    <property type="component" value="Chromosome 16"/>
</dbReference>
<dbReference type="SUPFAM" id="SSF51735">
    <property type="entry name" value="NAD(P)-binding Rossmann-fold domains"/>
    <property type="match status" value="1"/>
</dbReference>
<dbReference type="InterPro" id="IPR020904">
    <property type="entry name" value="Sc_DH/Rdtase_CS"/>
</dbReference>
<dbReference type="PRINTS" id="PR00081">
    <property type="entry name" value="GDHRDH"/>
</dbReference>
<dbReference type="EMBL" id="OZ020111">
    <property type="protein sequence ID" value="CAK9263950.1"/>
    <property type="molecule type" value="Genomic_DNA"/>
</dbReference>
<sequence length="376" mass="41287">MAALSVTTAIGLQQFGGALRPSPIVASSVTYGGFYCKQQQQQQQQSLFQVSTTIVGAHFLRRKLLHERSSKKMGRALICAVAPVKEEESSSPAVSQSSGTSSSVDPLNVLVTGSTKGVGLALAREFLRFGDNVVICSRSVERVENTVQDLKKEFEEQKILGMACDVRDSESIQALVDMAKSKLGHIDIWINNAGTNAYTYKPLVEFTDADIMQIVETNTLGVMLCCRQAIRLMREQNRGGHIFNMDGAGADGNATPRFAAYGATKRSLAQFTKSLQAELKMQGIKKVVVHNLSPGMVTTDLLMTGGDTRVAKFFINALAEPADKVAQYLVPRIRLIASDRKNNSTYTRFLTGFKAYTKILARLLFKARKDRYLPED</sequence>
<keyword evidence="3" id="KW-1185">Reference proteome</keyword>
<dbReference type="PROSITE" id="PS00061">
    <property type="entry name" value="ADH_SHORT"/>
    <property type="match status" value="1"/>
</dbReference>
<reference evidence="2" key="1">
    <citation type="submission" date="2024-02" db="EMBL/GenBank/DDBJ databases">
        <authorList>
            <consortium name="ELIXIR-Norway"/>
            <consortium name="Elixir Norway"/>
        </authorList>
    </citation>
    <scope>NUCLEOTIDE SEQUENCE</scope>
</reference>
<evidence type="ECO:0000313" key="3">
    <source>
        <dbReference type="Proteomes" id="UP001497444"/>
    </source>
</evidence>
<dbReference type="PANTHER" id="PTHR24314">
    <property type="entry name" value="NON-SPECIFIC LIPID TRANSFER PROTEIN-RELATED"/>
    <property type="match status" value="1"/>
</dbReference>
<name>A0ABP0WEJ7_9BRYO</name>
<dbReference type="PRINTS" id="PR00080">
    <property type="entry name" value="SDRFAMILY"/>
</dbReference>